<dbReference type="InterPro" id="IPR002156">
    <property type="entry name" value="RNaseH_domain"/>
</dbReference>
<dbReference type="Gramene" id="RZC79771">
    <property type="protein sequence ID" value="RZC79771"/>
    <property type="gene ID" value="C5167_042350"/>
</dbReference>
<dbReference type="AlphaFoldDB" id="A0A4Y7L5W7"/>
<feature type="domain" description="RNase H type-1" evidence="1">
    <location>
        <begin position="207"/>
        <end position="345"/>
    </location>
</feature>
<dbReference type="Proteomes" id="UP000316621">
    <property type="component" value="Chromosome 10"/>
</dbReference>
<dbReference type="OrthoDB" id="2016287at2759"/>
<evidence type="ECO:0000259" key="1">
    <source>
        <dbReference type="PROSITE" id="PS50879"/>
    </source>
</evidence>
<dbReference type="SUPFAM" id="SSF55658">
    <property type="entry name" value="L9 N-domain-like"/>
    <property type="match status" value="1"/>
</dbReference>
<dbReference type="CDD" id="cd09279">
    <property type="entry name" value="RNase_HI_like"/>
    <property type="match status" value="1"/>
</dbReference>
<dbReference type="Gene3D" id="3.40.970.10">
    <property type="entry name" value="Ribonuclease H1, N-terminal domain"/>
    <property type="match status" value="1"/>
</dbReference>
<proteinExistence type="predicted"/>
<dbReference type="Gene3D" id="3.30.420.10">
    <property type="entry name" value="Ribonuclease H-like superfamily/Ribonuclease H"/>
    <property type="match status" value="1"/>
</dbReference>
<dbReference type="Pfam" id="PF13456">
    <property type="entry name" value="RVT_3"/>
    <property type="match status" value="1"/>
</dbReference>
<protein>
    <recommendedName>
        <fullName evidence="1">RNase H type-1 domain-containing protein</fullName>
    </recommendedName>
</protein>
<evidence type="ECO:0000313" key="3">
    <source>
        <dbReference type="Proteomes" id="UP000316621"/>
    </source>
</evidence>
<dbReference type="FunFam" id="3.30.420.10:FF:000076">
    <property type="entry name" value="RBR-type E3 ubiquitin transferase"/>
    <property type="match status" value="1"/>
</dbReference>
<dbReference type="OMA" id="HAMYSIN"/>
<dbReference type="InterPro" id="IPR011320">
    <property type="entry name" value="RNase_H1_N"/>
</dbReference>
<evidence type="ECO:0000313" key="2">
    <source>
        <dbReference type="EMBL" id="RZC79771.1"/>
    </source>
</evidence>
<dbReference type="InterPro" id="IPR009027">
    <property type="entry name" value="Ribosomal_bL9/RNase_H1_N"/>
</dbReference>
<dbReference type="PROSITE" id="PS50879">
    <property type="entry name" value="RNASE_H_1"/>
    <property type="match status" value="1"/>
</dbReference>
<organism evidence="2 3">
    <name type="scientific">Papaver somniferum</name>
    <name type="common">Opium poppy</name>
    <dbReference type="NCBI Taxonomy" id="3469"/>
    <lineage>
        <taxon>Eukaryota</taxon>
        <taxon>Viridiplantae</taxon>
        <taxon>Streptophyta</taxon>
        <taxon>Embryophyta</taxon>
        <taxon>Tracheophyta</taxon>
        <taxon>Spermatophyta</taxon>
        <taxon>Magnoliopsida</taxon>
        <taxon>Ranunculales</taxon>
        <taxon>Papaveraceae</taxon>
        <taxon>Papaveroideae</taxon>
        <taxon>Papaver</taxon>
    </lineage>
</organism>
<keyword evidence="3" id="KW-1185">Reference proteome</keyword>
<name>A0A4Y7L5W7_PAPSO</name>
<sequence>MRGITMMNSFLQASSAAVFSKTITRNPLLGFSNSSSSWITRVKYACIKTTSLDNMFMRFGVQYYSSAVRKSSSRKSKKLGPEAVVVEKEAFYVVRKGDVVGVYKSLIDCQAQVGSVCDPSVSVFKGYSLPKETEEYLCSRGLRNAVYTLSAVDVKEDLFEKLVPCPFEQPPISDKSLPPSSIDDINGSTIQIAGPSKISKQPSTEEQQGSCFVDFDGAAKGNPGPAGAGAIIRSEDGRVLCRLREGVGIATNNVAEYRAMLLGVKYALKKGFKRVSVRGDSKLICMQVQGIWKTKSENMKILCKEAKELKEQFDSFKILHVLRDLNSAADAEANLAVLLAEGQIEEDCQ</sequence>
<dbReference type="PANTHER" id="PTHR46387">
    <property type="entry name" value="POLYNUCLEOTIDYL TRANSFERASE, RIBONUCLEASE H-LIKE SUPERFAMILY PROTEIN"/>
    <property type="match status" value="1"/>
</dbReference>
<accession>A0A4Y7L5W7</accession>
<dbReference type="InterPro" id="IPR012337">
    <property type="entry name" value="RNaseH-like_sf"/>
</dbReference>
<dbReference type="GO" id="GO:0004523">
    <property type="term" value="F:RNA-DNA hybrid ribonuclease activity"/>
    <property type="evidence" value="ECO:0007669"/>
    <property type="project" value="InterPro"/>
</dbReference>
<dbReference type="GO" id="GO:0003676">
    <property type="term" value="F:nucleic acid binding"/>
    <property type="evidence" value="ECO:0007669"/>
    <property type="project" value="InterPro"/>
</dbReference>
<reference evidence="2 3" key="1">
    <citation type="journal article" date="2018" name="Science">
        <title>The opium poppy genome and morphinan production.</title>
        <authorList>
            <person name="Guo L."/>
            <person name="Winzer T."/>
            <person name="Yang X."/>
            <person name="Li Y."/>
            <person name="Ning Z."/>
            <person name="He Z."/>
            <person name="Teodor R."/>
            <person name="Lu Y."/>
            <person name="Bowser T.A."/>
            <person name="Graham I.A."/>
            <person name="Ye K."/>
        </authorList>
    </citation>
    <scope>NUCLEOTIDE SEQUENCE [LARGE SCALE GENOMIC DNA]</scope>
    <source>
        <strain evidence="3">cv. HN1</strain>
        <tissue evidence="2">Leaves</tissue>
    </source>
</reference>
<dbReference type="SUPFAM" id="SSF53098">
    <property type="entry name" value="Ribonuclease H-like"/>
    <property type="match status" value="1"/>
</dbReference>
<dbReference type="InterPro" id="IPR037056">
    <property type="entry name" value="RNase_H1_N_sf"/>
</dbReference>
<dbReference type="Pfam" id="PF01693">
    <property type="entry name" value="Cauli_VI"/>
    <property type="match status" value="1"/>
</dbReference>
<dbReference type="EMBL" id="CM010724">
    <property type="protein sequence ID" value="RZC79771.1"/>
    <property type="molecule type" value="Genomic_DNA"/>
</dbReference>
<gene>
    <name evidence="2" type="ORF">C5167_042350</name>
</gene>
<dbReference type="STRING" id="3469.A0A4Y7L5W7"/>
<dbReference type="InterPro" id="IPR036397">
    <property type="entry name" value="RNaseH_sf"/>
</dbReference>
<dbReference type="PANTHER" id="PTHR46387:SF40">
    <property type="entry name" value="POLYNUCLEOTIDYL TRANSFERASE, RIBONUCLEASE H-LIKE SUPERFAMILY PROTEIN"/>
    <property type="match status" value="1"/>
</dbReference>